<dbReference type="PROSITE" id="PS50928">
    <property type="entry name" value="ABC_TM1"/>
    <property type="match status" value="1"/>
</dbReference>
<dbReference type="SUPFAM" id="SSF161098">
    <property type="entry name" value="MetI-like"/>
    <property type="match status" value="1"/>
</dbReference>
<dbReference type="EMBL" id="MDKC01000036">
    <property type="protein sequence ID" value="ODG90033.1"/>
    <property type="molecule type" value="Genomic_DNA"/>
</dbReference>
<name>A0ABX2ZSJ5_9BACI</name>
<evidence type="ECO:0000313" key="11">
    <source>
        <dbReference type="EMBL" id="ODG90033.1"/>
    </source>
</evidence>
<accession>A0ABX2ZSJ5</accession>
<dbReference type="Gene3D" id="1.10.3720.10">
    <property type="entry name" value="MetI-like"/>
    <property type="match status" value="1"/>
</dbReference>
<dbReference type="PANTHER" id="PTHR30425:SF2">
    <property type="entry name" value="ABC TRANSPORTER PERMEASE PROTEIN YQGH-RELATED"/>
    <property type="match status" value="1"/>
</dbReference>
<evidence type="ECO:0000256" key="3">
    <source>
        <dbReference type="ARBA" id="ARBA00022448"/>
    </source>
</evidence>
<keyword evidence="6 8" id="KW-1133">Transmembrane helix</keyword>
<evidence type="ECO:0000256" key="4">
    <source>
        <dbReference type="ARBA" id="ARBA00022475"/>
    </source>
</evidence>
<evidence type="ECO:0000259" key="10">
    <source>
        <dbReference type="PROSITE" id="PS50928"/>
    </source>
</evidence>
<feature type="domain" description="ABC transmembrane type-1" evidence="10">
    <location>
        <begin position="77"/>
        <end position="287"/>
    </location>
</feature>
<protein>
    <recommendedName>
        <fullName evidence="9">Phosphate transport system permease protein</fullName>
    </recommendedName>
</protein>
<evidence type="ECO:0000256" key="2">
    <source>
        <dbReference type="ARBA" id="ARBA00007069"/>
    </source>
</evidence>
<dbReference type="RefSeq" id="WP_069035362.1">
    <property type="nucleotide sequence ID" value="NZ_MDKC01000036.1"/>
</dbReference>
<gene>
    <name evidence="11" type="ORF">BED47_14305</name>
</gene>
<keyword evidence="7 8" id="KW-0472">Membrane</keyword>
<evidence type="ECO:0000256" key="6">
    <source>
        <dbReference type="ARBA" id="ARBA00022989"/>
    </source>
</evidence>
<comment type="function">
    <text evidence="9">Part of the binding-protein-dependent transport system for phosphate; probably responsible for the translocation of the substrate across the membrane.</text>
</comment>
<keyword evidence="12" id="KW-1185">Reference proteome</keyword>
<feature type="transmembrane region" description="Helical" evidence="8">
    <location>
        <begin position="150"/>
        <end position="175"/>
    </location>
</feature>
<dbReference type="Proteomes" id="UP000094580">
    <property type="component" value="Unassembled WGS sequence"/>
</dbReference>
<dbReference type="NCBIfam" id="TIGR02138">
    <property type="entry name" value="phosphate_pstC"/>
    <property type="match status" value="1"/>
</dbReference>
<dbReference type="InterPro" id="IPR035906">
    <property type="entry name" value="MetI-like_sf"/>
</dbReference>
<evidence type="ECO:0000256" key="5">
    <source>
        <dbReference type="ARBA" id="ARBA00022692"/>
    </source>
</evidence>
<keyword evidence="9" id="KW-0592">Phosphate transport</keyword>
<evidence type="ECO:0000256" key="9">
    <source>
        <dbReference type="RuleBase" id="RU363054"/>
    </source>
</evidence>
<organism evidence="11 12">
    <name type="scientific">Gottfriedia luciferensis</name>
    <dbReference type="NCBI Taxonomy" id="178774"/>
    <lineage>
        <taxon>Bacteria</taxon>
        <taxon>Bacillati</taxon>
        <taxon>Bacillota</taxon>
        <taxon>Bacilli</taxon>
        <taxon>Bacillales</taxon>
        <taxon>Bacillaceae</taxon>
        <taxon>Gottfriedia</taxon>
    </lineage>
</organism>
<dbReference type="InterPro" id="IPR051124">
    <property type="entry name" value="Phosphate_Transport_Permease"/>
</dbReference>
<dbReference type="InterPro" id="IPR000515">
    <property type="entry name" value="MetI-like"/>
</dbReference>
<evidence type="ECO:0000313" key="12">
    <source>
        <dbReference type="Proteomes" id="UP000094580"/>
    </source>
</evidence>
<keyword evidence="3 8" id="KW-0813">Transport</keyword>
<feature type="transmembrane region" description="Helical" evidence="8">
    <location>
        <begin position="269"/>
        <end position="290"/>
    </location>
</feature>
<evidence type="ECO:0000256" key="8">
    <source>
        <dbReference type="RuleBase" id="RU363032"/>
    </source>
</evidence>
<comment type="subcellular location">
    <subcellularLocation>
        <location evidence="1 8">Cell membrane</location>
        <topology evidence="1 8">Multi-pass membrane protein</topology>
    </subcellularLocation>
</comment>
<dbReference type="CDD" id="cd06261">
    <property type="entry name" value="TM_PBP2"/>
    <property type="match status" value="1"/>
</dbReference>
<proteinExistence type="inferred from homology"/>
<reference evidence="11 12" key="1">
    <citation type="submission" date="2016-07" db="EMBL/GenBank/DDBJ databases">
        <authorList>
            <person name="Townsley L."/>
            <person name="Shank E.A."/>
        </authorList>
    </citation>
    <scope>NUCLEOTIDE SEQUENCE [LARGE SCALE GENOMIC DNA]</scope>
    <source>
        <strain evidence="11 12">CH01</strain>
    </source>
</reference>
<dbReference type="Pfam" id="PF00528">
    <property type="entry name" value="BPD_transp_1"/>
    <property type="match status" value="1"/>
</dbReference>
<feature type="transmembrane region" description="Helical" evidence="8">
    <location>
        <begin position="13"/>
        <end position="38"/>
    </location>
</feature>
<keyword evidence="5 8" id="KW-0812">Transmembrane</keyword>
<dbReference type="PANTHER" id="PTHR30425">
    <property type="entry name" value="PHOSPHATE TRANSPORT SYSTEM PERMEASE PROTEIN PST"/>
    <property type="match status" value="1"/>
</dbReference>
<feature type="transmembrane region" description="Helical" evidence="8">
    <location>
        <begin position="71"/>
        <end position="101"/>
    </location>
</feature>
<feature type="transmembrane region" description="Helical" evidence="8">
    <location>
        <begin position="113"/>
        <end position="138"/>
    </location>
</feature>
<keyword evidence="4 9" id="KW-1003">Cell membrane</keyword>
<comment type="caution">
    <text evidence="11">The sequence shown here is derived from an EMBL/GenBank/DDBJ whole genome shotgun (WGS) entry which is preliminary data.</text>
</comment>
<comment type="similarity">
    <text evidence="2 9">Belongs to the binding-protein-dependent transport system permease family. CysTW subfamily.</text>
</comment>
<comment type="caution">
    <text evidence="9">Lacks conserved residue(s) required for the propagation of feature annotation.</text>
</comment>
<dbReference type="InterPro" id="IPR011864">
    <property type="entry name" value="Phosphate_PstC"/>
</dbReference>
<sequence length="298" mass="31813">MNFKKRNLFLIEYLGRTLVTLCGFLMIGITIAIIGFIVSKGIQSFTVNDISLSEILFSKHWSPNNATNPTYGALIFIVGSILVSVGAVIIAAPIAIALAIFMNFISPKFGEKVLIPVLEILVGIPSVVYGFLGVTILVPLIRNTVGGVGFSLIAGIIVLSIMILPTIASIASDAVRAVPRTYLEASYGLGSTRWQAIKLAIVPAAKTNILTAIVLGLARAFGEALAVQMVIGNTVKFPNGIFDPTATLTGILTMDMANTLNGTAWNNTLWTLAMILLLISFLFILVIRLIGRKGGYES</sequence>
<evidence type="ECO:0000256" key="1">
    <source>
        <dbReference type="ARBA" id="ARBA00004651"/>
    </source>
</evidence>
<evidence type="ECO:0000256" key="7">
    <source>
        <dbReference type="ARBA" id="ARBA00023136"/>
    </source>
</evidence>